<evidence type="ECO:0000313" key="1">
    <source>
        <dbReference type="EMBL" id="KAJ8036245.1"/>
    </source>
</evidence>
<protein>
    <submittedName>
        <fullName evidence="1">Uncharacterized protein</fullName>
    </submittedName>
</protein>
<comment type="caution">
    <text evidence="1">The sequence shown here is derived from an EMBL/GenBank/DDBJ whole genome shotgun (WGS) entry which is preliminary data.</text>
</comment>
<sequence>MKRLAFPHFILCLAVLRDYPWIDVMFDLHPDLGLDRKSYSKYISRWKQSMKEAYDIASKYALKEANRGKRCYDRKVQDCDLQEGDRVLVRNTAKYEGPWKLRSHWEEKIYVVVRRVSPNIPVYEVSPEDGSGKRRVLHRNLLLQCNHLPIPVP</sequence>
<name>A0A9Q1C119_HOLLE</name>
<dbReference type="EMBL" id="JAIZAY010000009">
    <property type="protein sequence ID" value="KAJ8036245.1"/>
    <property type="molecule type" value="Genomic_DNA"/>
</dbReference>
<reference evidence="1" key="1">
    <citation type="submission" date="2021-10" db="EMBL/GenBank/DDBJ databases">
        <title>Tropical sea cucumber genome reveals ecological adaptation and Cuvierian tubules defense mechanism.</title>
        <authorList>
            <person name="Chen T."/>
        </authorList>
    </citation>
    <scope>NUCLEOTIDE SEQUENCE</scope>
    <source>
        <strain evidence="1">Nanhai2018</strain>
        <tissue evidence="1">Muscle</tissue>
    </source>
</reference>
<proteinExistence type="predicted"/>
<dbReference type="OrthoDB" id="4369127at2759"/>
<accession>A0A9Q1C119</accession>
<organism evidence="1 2">
    <name type="scientific">Holothuria leucospilota</name>
    <name type="common">Black long sea cucumber</name>
    <name type="synonym">Mertensiothuria leucospilota</name>
    <dbReference type="NCBI Taxonomy" id="206669"/>
    <lineage>
        <taxon>Eukaryota</taxon>
        <taxon>Metazoa</taxon>
        <taxon>Echinodermata</taxon>
        <taxon>Eleutherozoa</taxon>
        <taxon>Echinozoa</taxon>
        <taxon>Holothuroidea</taxon>
        <taxon>Aspidochirotacea</taxon>
        <taxon>Aspidochirotida</taxon>
        <taxon>Holothuriidae</taxon>
        <taxon>Holothuria</taxon>
    </lineage>
</organism>
<keyword evidence="2" id="KW-1185">Reference proteome</keyword>
<gene>
    <name evidence="1" type="ORF">HOLleu_20161</name>
</gene>
<dbReference type="AlphaFoldDB" id="A0A9Q1C119"/>
<dbReference type="Proteomes" id="UP001152320">
    <property type="component" value="Chromosome 9"/>
</dbReference>
<evidence type="ECO:0000313" key="2">
    <source>
        <dbReference type="Proteomes" id="UP001152320"/>
    </source>
</evidence>